<organism evidence="2 3">
    <name type="scientific">Ceratobasidium theobromae</name>
    <dbReference type="NCBI Taxonomy" id="1582974"/>
    <lineage>
        <taxon>Eukaryota</taxon>
        <taxon>Fungi</taxon>
        <taxon>Dikarya</taxon>
        <taxon>Basidiomycota</taxon>
        <taxon>Agaricomycotina</taxon>
        <taxon>Agaricomycetes</taxon>
        <taxon>Cantharellales</taxon>
        <taxon>Ceratobasidiaceae</taxon>
        <taxon>Ceratobasidium</taxon>
    </lineage>
</organism>
<evidence type="ECO:0000256" key="1">
    <source>
        <dbReference type="SAM" id="MobiDB-lite"/>
    </source>
</evidence>
<accession>A0A5N5Q7D6</accession>
<name>A0A5N5Q7D6_9AGAM</name>
<evidence type="ECO:0000313" key="2">
    <source>
        <dbReference type="EMBL" id="KAB5587645.1"/>
    </source>
</evidence>
<dbReference type="AlphaFoldDB" id="A0A5N5Q7D6"/>
<proteinExistence type="predicted"/>
<dbReference type="Proteomes" id="UP000383932">
    <property type="component" value="Unassembled WGS sequence"/>
</dbReference>
<evidence type="ECO:0000313" key="3">
    <source>
        <dbReference type="Proteomes" id="UP000383932"/>
    </source>
</evidence>
<keyword evidence="3" id="KW-1185">Reference proteome</keyword>
<dbReference type="EMBL" id="SSOP01000901">
    <property type="protein sequence ID" value="KAB5587645.1"/>
    <property type="molecule type" value="Genomic_DNA"/>
</dbReference>
<dbReference type="OrthoDB" id="3239511at2759"/>
<sequence>MLRMHQEREAIMRIRARIDAASDTDEDLSPDNHTSWKGPRVQFGSPDRNGKILATKFVHQHIQIDPGAQEMELHLRTFLYQCVGGFGSRKHFRKKDLPLLDGMVVSVYNLITVSYVSMLDSQDGLDIIRVTDSWRNQGPRHDYVLAQNENSDELFVARILKVFRLKARGEWYSIAYIHPYKIGRRNKSTGYINLIDTKTRNFMFSESIIRSCVVLSPNGHDSPGSEHVLWDLEGPDMYIRLQDI</sequence>
<protein>
    <submittedName>
        <fullName evidence="2">Uncharacterized protein</fullName>
    </submittedName>
</protein>
<reference evidence="2 3" key="1">
    <citation type="journal article" date="2019" name="Fungal Biol. Biotechnol.">
        <title>Draft genome sequence of fastidious pathogen Ceratobasidium theobromae, which causes vascular-streak dieback in Theobroma cacao.</title>
        <authorList>
            <person name="Ali S.S."/>
            <person name="Asman A."/>
            <person name="Shao J."/>
            <person name="Firmansyah A.P."/>
            <person name="Susilo A.W."/>
            <person name="Rosmana A."/>
            <person name="McMahon P."/>
            <person name="Junaid M."/>
            <person name="Guest D."/>
            <person name="Kheng T.Y."/>
            <person name="Meinhardt L.W."/>
            <person name="Bailey B.A."/>
        </authorList>
    </citation>
    <scope>NUCLEOTIDE SEQUENCE [LARGE SCALE GENOMIC DNA]</scope>
    <source>
        <strain evidence="2 3">CT2</strain>
    </source>
</reference>
<feature type="region of interest" description="Disordered" evidence="1">
    <location>
        <begin position="22"/>
        <end position="41"/>
    </location>
</feature>
<gene>
    <name evidence="2" type="ORF">CTheo_8916</name>
</gene>
<comment type="caution">
    <text evidence="2">The sequence shown here is derived from an EMBL/GenBank/DDBJ whole genome shotgun (WGS) entry which is preliminary data.</text>
</comment>